<proteinExistence type="predicted"/>
<evidence type="ECO:0000313" key="1">
    <source>
        <dbReference type="EMBL" id="MTD21746.1"/>
    </source>
</evidence>
<dbReference type="Pfam" id="PF22752">
    <property type="entry name" value="DUF488-N3i"/>
    <property type="match status" value="1"/>
</dbReference>
<dbReference type="InterPro" id="IPR052552">
    <property type="entry name" value="YeaO-like"/>
</dbReference>
<dbReference type="AlphaFoldDB" id="A0A7X2UZD8"/>
<dbReference type="RefSeq" id="WP_154745320.1">
    <property type="nucleotide sequence ID" value="NZ_JBHSTG010000041.1"/>
</dbReference>
<dbReference type="OrthoDB" id="9790745at2"/>
<dbReference type="Proteomes" id="UP000431485">
    <property type="component" value="Unassembled WGS sequence"/>
</dbReference>
<dbReference type="PANTHER" id="PTHR36849:SF1">
    <property type="entry name" value="CYTOPLASMIC PROTEIN"/>
    <property type="match status" value="1"/>
</dbReference>
<organism evidence="1 2">
    <name type="scientific">Pseudomonas karstica</name>
    <dbReference type="NCBI Taxonomy" id="1055468"/>
    <lineage>
        <taxon>Bacteria</taxon>
        <taxon>Pseudomonadati</taxon>
        <taxon>Pseudomonadota</taxon>
        <taxon>Gammaproteobacteria</taxon>
        <taxon>Pseudomonadales</taxon>
        <taxon>Pseudomonadaceae</taxon>
        <taxon>Pseudomonas</taxon>
    </lineage>
</organism>
<protein>
    <submittedName>
        <fullName evidence="1">DUF488 family protein</fullName>
    </submittedName>
</protein>
<comment type="caution">
    <text evidence="1">The sequence shown here is derived from an EMBL/GenBank/DDBJ whole genome shotgun (WGS) entry which is preliminary data.</text>
</comment>
<reference evidence="1 2" key="1">
    <citation type="submission" date="2019-11" db="EMBL/GenBank/DDBJ databases">
        <title>Pseudmonas karstica sp. nov. and Pseudomonas spelaei sp. nov. from caves.</title>
        <authorList>
            <person name="Zeman M."/>
        </authorList>
    </citation>
    <scope>NUCLEOTIDE SEQUENCE [LARGE SCALE GENOMIC DNA]</scope>
    <source>
        <strain evidence="1 2">CCM 7891</strain>
    </source>
</reference>
<dbReference type="PANTHER" id="PTHR36849">
    <property type="entry name" value="CYTOPLASMIC PROTEIN-RELATED"/>
    <property type="match status" value="1"/>
</dbReference>
<evidence type="ECO:0000313" key="2">
    <source>
        <dbReference type="Proteomes" id="UP000431485"/>
    </source>
</evidence>
<sequence length="134" mass="15174">MIQCKRAYATASPDDGRRILVDRLWPRGCRKDTLVLDEWLPEVAPSTELRKAFKSGALSFVQFESAYRKELTARPSSWWKLLDIAQAGTLTLIYSAKDPLANNAVVLAHWLEEELDRRADASSPVCYMTDFPQG</sequence>
<name>A0A7X2UZD8_9PSED</name>
<accession>A0A7X2UZD8</accession>
<gene>
    <name evidence="1" type="ORF">GIR22_21700</name>
</gene>
<keyword evidence="2" id="KW-1185">Reference proteome</keyword>
<dbReference type="EMBL" id="WLYI01000034">
    <property type="protein sequence ID" value="MTD21746.1"/>
    <property type="molecule type" value="Genomic_DNA"/>
</dbReference>